<dbReference type="EMBL" id="JADEXQ010000208">
    <property type="protein sequence ID" value="MBE9033462.1"/>
    <property type="molecule type" value="Genomic_DNA"/>
</dbReference>
<accession>A0A928VTL2</accession>
<organism evidence="2 3">
    <name type="scientific">Romeriopsis navalis LEGE 11480</name>
    <dbReference type="NCBI Taxonomy" id="2777977"/>
    <lineage>
        <taxon>Bacteria</taxon>
        <taxon>Bacillati</taxon>
        <taxon>Cyanobacteriota</taxon>
        <taxon>Cyanophyceae</taxon>
        <taxon>Leptolyngbyales</taxon>
        <taxon>Leptolyngbyaceae</taxon>
        <taxon>Romeriopsis</taxon>
        <taxon>Romeriopsis navalis</taxon>
    </lineage>
</organism>
<comment type="caution">
    <text evidence="2">The sequence shown here is derived from an EMBL/GenBank/DDBJ whole genome shotgun (WGS) entry which is preliminary data.</text>
</comment>
<gene>
    <name evidence="2" type="ORF">IQ266_27400</name>
</gene>
<dbReference type="PANTHER" id="PTHR34457">
    <property type="entry name" value="EMBRYO DEFECTIVE 2410"/>
    <property type="match status" value="1"/>
</dbReference>
<reference evidence="2" key="1">
    <citation type="submission" date="2020-10" db="EMBL/GenBank/DDBJ databases">
        <authorList>
            <person name="Castelo-Branco R."/>
            <person name="Eusebio N."/>
            <person name="Adriana R."/>
            <person name="Vieira A."/>
            <person name="Brugerolle De Fraissinette N."/>
            <person name="Rezende De Castro R."/>
            <person name="Schneider M.P."/>
            <person name="Vasconcelos V."/>
            <person name="Leao P.N."/>
        </authorList>
    </citation>
    <scope>NUCLEOTIDE SEQUENCE</scope>
    <source>
        <strain evidence="2">LEGE 11480</strain>
    </source>
</reference>
<dbReference type="RefSeq" id="WP_264328262.1">
    <property type="nucleotide sequence ID" value="NZ_JADEXQ010000208.1"/>
</dbReference>
<keyword evidence="3" id="KW-1185">Reference proteome</keyword>
<evidence type="ECO:0000313" key="3">
    <source>
        <dbReference type="Proteomes" id="UP000625316"/>
    </source>
</evidence>
<evidence type="ECO:0000256" key="1">
    <source>
        <dbReference type="SAM" id="Phobius"/>
    </source>
</evidence>
<dbReference type="AlphaFoldDB" id="A0A928VTL2"/>
<proteinExistence type="predicted"/>
<dbReference type="InterPro" id="IPR053022">
    <property type="entry name" value="Chloroplast_translocon_comp"/>
</dbReference>
<keyword evidence="1" id="KW-0472">Membrane</keyword>
<keyword evidence="1" id="KW-0812">Transmembrane</keyword>
<name>A0A928VTL2_9CYAN</name>
<feature type="non-terminal residue" evidence="2">
    <location>
        <position position="389"/>
    </location>
</feature>
<dbReference type="PANTHER" id="PTHR34457:SF3">
    <property type="entry name" value="PROTEIN TIC236, CHLOROPLASTIC"/>
    <property type="match status" value="1"/>
</dbReference>
<keyword evidence="1" id="KW-1133">Transmembrane helix</keyword>
<protein>
    <submittedName>
        <fullName evidence="2">DUF748 domain-containing protein</fullName>
    </submittedName>
</protein>
<feature type="transmembrane region" description="Helical" evidence="1">
    <location>
        <begin position="25"/>
        <end position="45"/>
    </location>
</feature>
<dbReference type="Pfam" id="PF05359">
    <property type="entry name" value="DUF748"/>
    <property type="match status" value="1"/>
</dbReference>
<dbReference type="InterPro" id="IPR008023">
    <property type="entry name" value="DUF748"/>
</dbReference>
<sequence>MTLSSSSPDPVTPPPPRRGSLWRKLFFVAAVLGIAGVAGGAWWAWVFIQQQLAPLVSASLSKELNRPVEIGALEQFSFDRLRFGKSRLPATADDVDRATVEAVQVQFNPWQLIWQRQLALNVTLIKPEAYVEQDIDGLWVGTKIRESDEKGAIEIQLQQLRLQDGQVEFSPKPKPKQTRQSVRLKKLSGFVNLLENNQRFSYYLRADSEAKGTFRVRGESKFIDQKQLLSKINVEGDDFLVAEVDRLLRLPVNIQSGRADGKFDVTLNPDLSFSLLGRAKLKQVKLTPPGTPKPIEAINGDIELNGQTVKFNAVKAKFGQIAFVTNGTIDPEAGFDLQGDVANIGIPDFFKTFDLKSPVPLIGAVAAKLQMRGPINAPIISGQVRNTCL</sequence>
<dbReference type="Proteomes" id="UP000625316">
    <property type="component" value="Unassembled WGS sequence"/>
</dbReference>
<evidence type="ECO:0000313" key="2">
    <source>
        <dbReference type="EMBL" id="MBE9033462.1"/>
    </source>
</evidence>